<proteinExistence type="predicted"/>
<evidence type="ECO:0000313" key="1">
    <source>
        <dbReference type="EMBL" id="CAK6970919.1"/>
    </source>
</evidence>
<keyword evidence="2" id="KW-1185">Reference proteome</keyword>
<dbReference type="Proteomes" id="UP001314229">
    <property type="component" value="Unassembled WGS sequence"/>
</dbReference>
<dbReference type="AlphaFoldDB" id="A0AAV1PJ08"/>
<gene>
    <name evidence="1" type="ORF">FSCOSCO3_A023904</name>
</gene>
<protein>
    <submittedName>
        <fullName evidence="1">Uncharacterized protein LOC117809082</fullName>
    </submittedName>
</protein>
<evidence type="ECO:0000313" key="2">
    <source>
        <dbReference type="Proteomes" id="UP001314229"/>
    </source>
</evidence>
<accession>A0AAV1PJ08</accession>
<comment type="caution">
    <text evidence="1">The sequence shown here is derived from an EMBL/GenBank/DDBJ whole genome shotgun (WGS) entry which is preliminary data.</text>
</comment>
<reference evidence="1 2" key="1">
    <citation type="submission" date="2024-01" db="EMBL/GenBank/DDBJ databases">
        <authorList>
            <person name="Alioto T."/>
            <person name="Alioto T."/>
            <person name="Gomez Garrido J."/>
        </authorList>
    </citation>
    <scope>NUCLEOTIDE SEQUENCE [LARGE SCALE GENOMIC DNA]</scope>
</reference>
<organism evidence="1 2">
    <name type="scientific">Scomber scombrus</name>
    <name type="common">Atlantic mackerel</name>
    <name type="synonym">Scomber vernalis</name>
    <dbReference type="NCBI Taxonomy" id="13677"/>
    <lineage>
        <taxon>Eukaryota</taxon>
        <taxon>Metazoa</taxon>
        <taxon>Chordata</taxon>
        <taxon>Craniata</taxon>
        <taxon>Vertebrata</taxon>
        <taxon>Euteleostomi</taxon>
        <taxon>Actinopterygii</taxon>
        <taxon>Neopterygii</taxon>
        <taxon>Teleostei</taxon>
        <taxon>Neoteleostei</taxon>
        <taxon>Acanthomorphata</taxon>
        <taxon>Pelagiaria</taxon>
        <taxon>Scombriformes</taxon>
        <taxon>Scombridae</taxon>
        <taxon>Scomber</taxon>
    </lineage>
</organism>
<dbReference type="EMBL" id="CAWUFR010000167">
    <property type="protein sequence ID" value="CAK6970919.1"/>
    <property type="molecule type" value="Genomic_DNA"/>
</dbReference>
<sequence length="268" mass="31751">MDKIKGGMPKEWMEMIERENVVGEEGEIELYVGESEKRMNLMSVKTRVLYKCLSGRDVRRPAAEKVWMRVMNDMDVKRIWMNLRVKWNSSECENFDFLLRHNRVFNNLIISKFDVNVKKECDVCRVGVETCMHEFVECGELKVYFERLKEIINRCWNERYVEKMEWKELWLFGVEGRMEGVSLLNYTLSHARFAVKLRRNLAHYEKRKADVWTIFKSGLKKDVNMMYGSLDREDFDRGFIRGSTLIRIGGDGEVQIDWGSSLASPLRT</sequence>
<name>A0AAV1PJ08_SCOSC</name>